<dbReference type="InterPro" id="IPR029756">
    <property type="entry name" value="MTH1187/YkoF-like"/>
</dbReference>
<dbReference type="Gene3D" id="3.30.70.930">
    <property type="match status" value="1"/>
</dbReference>
<organism evidence="2 3">
    <name type="scientific">Pseudomaricurvus hydrocarbonicus</name>
    <dbReference type="NCBI Taxonomy" id="1470433"/>
    <lineage>
        <taxon>Bacteria</taxon>
        <taxon>Pseudomonadati</taxon>
        <taxon>Pseudomonadota</taxon>
        <taxon>Gammaproteobacteria</taxon>
        <taxon>Cellvibrionales</taxon>
        <taxon>Cellvibrionaceae</taxon>
        <taxon>Pseudomaricurvus</taxon>
    </lineage>
</organism>
<dbReference type="AlphaFoldDB" id="A0A9E5MMG0"/>
<name>A0A9E5MMG0_9GAMM</name>
<evidence type="ECO:0000259" key="1">
    <source>
        <dbReference type="Pfam" id="PF07615"/>
    </source>
</evidence>
<comment type="caution">
    <text evidence="2">The sequence shown here is derived from an EMBL/GenBank/DDBJ whole genome shotgun (WGS) entry which is preliminary data.</text>
</comment>
<dbReference type="Proteomes" id="UP000787472">
    <property type="component" value="Unassembled WGS sequence"/>
</dbReference>
<protein>
    <recommendedName>
        <fullName evidence="1">Thiamin/hydroxymethyl pyrimidine-binding YkoF putative domain-containing protein</fullName>
    </recommendedName>
</protein>
<dbReference type="RefSeq" id="WP_167187202.1">
    <property type="nucleotide sequence ID" value="NZ_JAAONZ010000009.1"/>
</dbReference>
<gene>
    <name evidence="2" type="ORF">G8770_12830</name>
</gene>
<evidence type="ECO:0000313" key="2">
    <source>
        <dbReference type="EMBL" id="NHO66425.1"/>
    </source>
</evidence>
<sequence length="82" mass="9467">MKVSVDISLYPNQEDFIPPIQDFIDRLNTYNDVEVQTFPTATVVMGDFDRVMDILKVEMKAHREKHGMGVFVTKFLPAYEAL</sequence>
<keyword evidence="3" id="KW-1185">Reference proteome</keyword>
<accession>A0A9E5MMG0</accession>
<feature type="domain" description="Thiamin/hydroxymethyl pyrimidine-binding YkoF putative" evidence="1">
    <location>
        <begin position="4"/>
        <end position="63"/>
    </location>
</feature>
<dbReference type="InterPro" id="IPR011522">
    <property type="entry name" value="Thiamin/HMP-bd_put_YkoF"/>
</dbReference>
<evidence type="ECO:0000313" key="3">
    <source>
        <dbReference type="Proteomes" id="UP000787472"/>
    </source>
</evidence>
<dbReference type="Pfam" id="PF07615">
    <property type="entry name" value="Ykof"/>
    <property type="match status" value="1"/>
</dbReference>
<dbReference type="EMBL" id="JAAONZ010000009">
    <property type="protein sequence ID" value="NHO66425.1"/>
    <property type="molecule type" value="Genomic_DNA"/>
</dbReference>
<dbReference type="SUPFAM" id="SSF89957">
    <property type="entry name" value="MTH1187/YkoF-like"/>
    <property type="match status" value="1"/>
</dbReference>
<reference evidence="2" key="1">
    <citation type="submission" date="2020-03" db="EMBL/GenBank/DDBJ databases">
        <authorList>
            <person name="Guo F."/>
        </authorList>
    </citation>
    <scope>NUCLEOTIDE SEQUENCE</scope>
    <source>
        <strain evidence="2">JCM 30134</strain>
    </source>
</reference>
<proteinExistence type="predicted"/>